<proteinExistence type="predicted"/>
<dbReference type="VEuPathDB" id="FungiDB:ACJ73_07056"/>
<sequence length="232" mass="26475">MAFYTNGILEAPAHSAVDDGIEIIDDPRPRVRITNNTIIDAVMVFGRHTRALNRYQPPGAIYHDLLLAHDPHDAFLVAAIPKIRDALDRELDMMKTSNDTSEHYWKEIIYRHFLGSFRIHHVGGSVLPEAADTDTIEATLWEILIQSRCLLLTFKAFDGNFLLYAAVTFKDIQHLHRHGAIFLRNHEETSGSSGNFDPTRGSYRPSRNRLEKWKKNFCVVFHAYSLAVGDFD</sequence>
<protein>
    <submittedName>
        <fullName evidence="1">Uncharacterized protein</fullName>
    </submittedName>
</protein>
<evidence type="ECO:0000313" key="2">
    <source>
        <dbReference type="Proteomes" id="UP000242791"/>
    </source>
</evidence>
<keyword evidence="2" id="KW-1185">Reference proteome</keyword>
<gene>
    <name evidence="1" type="ORF">ACJ73_07056</name>
</gene>
<reference evidence="1 2" key="1">
    <citation type="submission" date="2015-08" db="EMBL/GenBank/DDBJ databases">
        <title>Emmonsia species relationships and genome sequence.</title>
        <authorList>
            <person name="Cuomo C.A."/>
            <person name="Schwartz I.S."/>
            <person name="Kenyon C."/>
            <person name="De Hoog G.S."/>
            <person name="Govender N.P."/>
            <person name="Botha A."/>
            <person name="Moreno L."/>
            <person name="De Vries M."/>
            <person name="Munoz J.F."/>
            <person name="Stielow J.B."/>
        </authorList>
    </citation>
    <scope>NUCLEOTIDE SEQUENCE [LARGE SCALE GENOMIC DNA]</scope>
    <source>
        <strain evidence="1 2">EI222</strain>
    </source>
</reference>
<organism evidence="1 2">
    <name type="scientific">Blastomyces percursus</name>
    <dbReference type="NCBI Taxonomy" id="1658174"/>
    <lineage>
        <taxon>Eukaryota</taxon>
        <taxon>Fungi</taxon>
        <taxon>Dikarya</taxon>
        <taxon>Ascomycota</taxon>
        <taxon>Pezizomycotina</taxon>
        <taxon>Eurotiomycetes</taxon>
        <taxon>Eurotiomycetidae</taxon>
        <taxon>Onygenales</taxon>
        <taxon>Ajellomycetaceae</taxon>
        <taxon>Blastomyces</taxon>
    </lineage>
</organism>
<accession>A0A1J9PZ54</accession>
<evidence type="ECO:0000313" key="1">
    <source>
        <dbReference type="EMBL" id="OJD21600.1"/>
    </source>
</evidence>
<name>A0A1J9PZ54_9EURO</name>
<dbReference type="Proteomes" id="UP000242791">
    <property type="component" value="Unassembled WGS sequence"/>
</dbReference>
<comment type="caution">
    <text evidence="1">The sequence shown here is derived from an EMBL/GenBank/DDBJ whole genome shotgun (WGS) entry which is preliminary data.</text>
</comment>
<dbReference type="AlphaFoldDB" id="A0A1J9PZ54"/>
<dbReference type="EMBL" id="LGTZ01001353">
    <property type="protein sequence ID" value="OJD21600.1"/>
    <property type="molecule type" value="Genomic_DNA"/>
</dbReference>
<dbReference type="OrthoDB" id="4187810at2759"/>